<keyword evidence="1" id="KW-1133">Transmembrane helix</keyword>
<evidence type="ECO:0000256" key="1">
    <source>
        <dbReference type="SAM" id="Phobius"/>
    </source>
</evidence>
<organism evidence="2 3">
    <name type="scientific">Cymbomonas tetramitiformis</name>
    <dbReference type="NCBI Taxonomy" id="36881"/>
    <lineage>
        <taxon>Eukaryota</taxon>
        <taxon>Viridiplantae</taxon>
        <taxon>Chlorophyta</taxon>
        <taxon>Pyramimonadophyceae</taxon>
        <taxon>Pyramimonadales</taxon>
        <taxon>Pyramimonadaceae</taxon>
        <taxon>Cymbomonas</taxon>
    </lineage>
</organism>
<keyword evidence="1" id="KW-0812">Transmembrane</keyword>
<gene>
    <name evidence="2" type="ORF">CYMTET_15732</name>
</gene>
<sequence>MVSQDGTIVAAVARVACCLGIPVFVFILLAISKDPNEKDLSGEVLLEETPTMAEGLKVQRFMTESKEFTLGIDYHKAVLEIERTFPQEASALRTGPSFIGRHVAELQRKQCALALWSQVEAGKLSRPSATVSEPQCNEVFPRVKNVELVYQQNWDDTMGEELTYNMMKVMGNTFLKAVRADEYQAPPVPVTPSAPEAPDVPPVPYPPPYPPPPLLSPPPPNCKRSQLSALENTVRLQYCSFNSAPAQHARSHLVVQATLSEALATSFLKVHALHPIISSMNKMPGVTRELQAGLQVVGGNKCRMPLVGTSQSRFPVFLGETSKALQLDCDIHVYESNFELMSALQACPRWQPLPPTTTFNEVKQHGTQLNIRIAQVEIGNGYGTSKMFRQAKRGLFPQKGKQMKVNLTTLDAVLCEPVAVVQAGLAASNPVPFCQVGDVPLIQISAHTNPSVVLD</sequence>
<feature type="non-terminal residue" evidence="2">
    <location>
        <position position="455"/>
    </location>
</feature>
<evidence type="ECO:0000313" key="2">
    <source>
        <dbReference type="EMBL" id="KAK3276179.1"/>
    </source>
</evidence>
<comment type="caution">
    <text evidence="2">The sequence shown here is derived from an EMBL/GenBank/DDBJ whole genome shotgun (WGS) entry which is preliminary data.</text>
</comment>
<keyword evidence="1" id="KW-0472">Membrane</keyword>
<dbReference type="Proteomes" id="UP001190700">
    <property type="component" value="Unassembled WGS sequence"/>
</dbReference>
<dbReference type="EMBL" id="LGRX02006721">
    <property type="protein sequence ID" value="KAK3276179.1"/>
    <property type="molecule type" value="Genomic_DNA"/>
</dbReference>
<protein>
    <submittedName>
        <fullName evidence="2">Uncharacterized protein</fullName>
    </submittedName>
</protein>
<keyword evidence="3" id="KW-1185">Reference proteome</keyword>
<name>A0AAE0GDH7_9CHLO</name>
<evidence type="ECO:0000313" key="3">
    <source>
        <dbReference type="Proteomes" id="UP001190700"/>
    </source>
</evidence>
<accession>A0AAE0GDH7</accession>
<proteinExistence type="predicted"/>
<dbReference type="AlphaFoldDB" id="A0AAE0GDH7"/>
<feature type="transmembrane region" description="Helical" evidence="1">
    <location>
        <begin position="6"/>
        <end position="31"/>
    </location>
</feature>
<reference evidence="2 3" key="1">
    <citation type="journal article" date="2015" name="Genome Biol. Evol.">
        <title>Comparative Genomics of a Bacterivorous Green Alga Reveals Evolutionary Causalities and Consequences of Phago-Mixotrophic Mode of Nutrition.</title>
        <authorList>
            <person name="Burns J.A."/>
            <person name="Paasch A."/>
            <person name="Narechania A."/>
            <person name="Kim E."/>
        </authorList>
    </citation>
    <scope>NUCLEOTIDE SEQUENCE [LARGE SCALE GENOMIC DNA]</scope>
    <source>
        <strain evidence="2 3">PLY_AMNH</strain>
    </source>
</reference>